<evidence type="ECO:0000256" key="9">
    <source>
        <dbReference type="ARBA" id="ARBA00023136"/>
    </source>
</evidence>
<dbReference type="Pfam" id="PF08320">
    <property type="entry name" value="PIG-X"/>
    <property type="match status" value="1"/>
</dbReference>
<evidence type="ECO:0000256" key="5">
    <source>
        <dbReference type="ARBA" id="ARBA00022502"/>
    </source>
</evidence>
<evidence type="ECO:0000256" key="6">
    <source>
        <dbReference type="ARBA" id="ARBA00022692"/>
    </source>
</evidence>
<dbReference type="EMBL" id="ML996085">
    <property type="protein sequence ID" value="KAF2152986.1"/>
    <property type="molecule type" value="Genomic_DNA"/>
</dbReference>
<feature type="region of interest" description="Disordered" evidence="12">
    <location>
        <begin position="532"/>
        <end position="552"/>
    </location>
</feature>
<dbReference type="GO" id="GO:0006506">
    <property type="term" value="P:GPI anchor biosynthetic process"/>
    <property type="evidence" value="ECO:0007669"/>
    <property type="project" value="UniProtKB-KW"/>
</dbReference>
<evidence type="ECO:0000256" key="8">
    <source>
        <dbReference type="ARBA" id="ARBA00022989"/>
    </source>
</evidence>
<comment type="function">
    <text evidence="11">Required for proper folding and/or the stability of a subset of proteins in the endoplasmic reticulum. Component of glycosylphosphatidylinositol-mannosyltransferase 1 which transfers the first of the 4 mannoses in the GPI-anchor precursors during GPI-anchor biosynthesis. Probably acts by stabilizing the mannosyltransferase GPI14.</text>
</comment>
<dbReference type="SMART" id="SM00780">
    <property type="entry name" value="PIG-X"/>
    <property type="match status" value="1"/>
</dbReference>
<evidence type="ECO:0000256" key="3">
    <source>
        <dbReference type="ARBA" id="ARBA00010345"/>
    </source>
</evidence>
<organism evidence="13 14">
    <name type="scientific">Myriangium duriaei CBS 260.36</name>
    <dbReference type="NCBI Taxonomy" id="1168546"/>
    <lineage>
        <taxon>Eukaryota</taxon>
        <taxon>Fungi</taxon>
        <taxon>Dikarya</taxon>
        <taxon>Ascomycota</taxon>
        <taxon>Pezizomycotina</taxon>
        <taxon>Dothideomycetes</taxon>
        <taxon>Dothideomycetidae</taxon>
        <taxon>Myriangiales</taxon>
        <taxon>Myriangiaceae</taxon>
        <taxon>Myriangium</taxon>
    </lineage>
</organism>
<comment type="caution">
    <text evidence="13">The sequence shown here is derived from an EMBL/GenBank/DDBJ whole genome shotgun (WGS) entry which is preliminary data.</text>
</comment>
<dbReference type="InterPro" id="IPR013233">
    <property type="entry name" value="PIG-X/PBN1"/>
</dbReference>
<gene>
    <name evidence="13" type="ORF">K461DRAFT_277758</name>
</gene>
<dbReference type="OrthoDB" id="5546453at2759"/>
<name>A0A9P4J0K4_9PEZI</name>
<evidence type="ECO:0000256" key="12">
    <source>
        <dbReference type="SAM" id="MobiDB-lite"/>
    </source>
</evidence>
<keyword evidence="10" id="KW-0325">Glycoprotein</keyword>
<evidence type="ECO:0000256" key="11">
    <source>
        <dbReference type="RuleBase" id="RU366056"/>
    </source>
</evidence>
<protein>
    <recommendedName>
        <fullName evidence="4 11">Protein PBN1</fullName>
    </recommendedName>
</protein>
<comment type="subcellular location">
    <subcellularLocation>
        <location evidence="11">Endoplasmic reticulum membrane</location>
        <topology evidence="11">Single-pass membrane protein</topology>
    </subcellularLocation>
    <subcellularLocation>
        <location evidence="1">Endoplasmic reticulum membrane</location>
        <topology evidence="1">Single-pass type III membrane protein</topology>
    </subcellularLocation>
</comment>
<dbReference type="GO" id="GO:0005789">
    <property type="term" value="C:endoplasmic reticulum membrane"/>
    <property type="evidence" value="ECO:0007669"/>
    <property type="project" value="UniProtKB-SubCell"/>
</dbReference>
<evidence type="ECO:0000256" key="1">
    <source>
        <dbReference type="ARBA" id="ARBA00004643"/>
    </source>
</evidence>
<keyword evidence="9" id="KW-0472">Membrane</keyword>
<dbReference type="PANTHER" id="PTHR28533">
    <property type="entry name" value="PROTEIN PBN1"/>
    <property type="match status" value="1"/>
</dbReference>
<proteinExistence type="inferred from homology"/>
<evidence type="ECO:0000256" key="2">
    <source>
        <dbReference type="ARBA" id="ARBA00004687"/>
    </source>
</evidence>
<comment type="pathway">
    <text evidence="2 11">Glycolipid biosynthesis; glycosylphosphatidylinositol-anchor biosynthesis.</text>
</comment>
<comment type="similarity">
    <text evidence="3 11">Belongs to the PIGX family.</text>
</comment>
<evidence type="ECO:0000256" key="7">
    <source>
        <dbReference type="ARBA" id="ARBA00022824"/>
    </source>
</evidence>
<evidence type="ECO:0000313" key="14">
    <source>
        <dbReference type="Proteomes" id="UP000799439"/>
    </source>
</evidence>
<dbReference type="InterPro" id="IPR042322">
    <property type="entry name" value="Pbn1"/>
</dbReference>
<keyword evidence="6" id="KW-0812">Transmembrane</keyword>
<keyword evidence="8" id="KW-1133">Transmembrane helix</keyword>
<keyword evidence="7 11" id="KW-0256">Endoplasmic reticulum</keyword>
<evidence type="ECO:0000256" key="10">
    <source>
        <dbReference type="ARBA" id="ARBA00023180"/>
    </source>
</evidence>
<sequence length="573" mass="63482">MKERITYILAGGEPGVNPATIDVKASSLKLPSIYAAKEWRITLSEEELPPTLKTVLNDIHQLHVRWASLDNADNTPPFSARLPPGLHVFYTPLKGNRTTTGICDEIKSAFGPELRCEKPEEAFSIPQVLAGRFRISATYQYYQQLPLVNALQDYIRSNFCSEKSPPQLCIDTIESLQQASSLDFDFDTISQSFVVSARWPPARHSGWERQRSANDRVEIGILNREKATEDEHISLGGYLTVLGDDDEPKATLFSFPSRHHQLPTSGPESLSFTASFKQPTGLHPTLQLTFDKHQLEAPSPSCVLHAYLNLPSHLFIDRYQLADKIFLKSQNLVALHALTGETDLEVPDWIVKKWGSTALLELALPEDDKPPSGDKWTVSIPTHLRYLPPKPSLNASAMYPAYLSHSHETTVEPGKRTTTIPYPSVFWACNAEAGLKMSTNPFDRTNLGYDGLFGPKSLFWHVSPKTAGGQEVARLDVSLDVPVLDRSKTGYVEIGTGLAVLAGFLWVCWKVVAGAFNKTATPDGINVQTEVSVTSESTDEGKGEEIAKTQTEVKAKAEEKKVDFRDGARRRAV</sequence>
<dbReference type="GO" id="GO:0000030">
    <property type="term" value="F:mannosyltransferase activity"/>
    <property type="evidence" value="ECO:0007669"/>
    <property type="project" value="TreeGrafter"/>
</dbReference>
<dbReference type="PANTHER" id="PTHR28533:SF1">
    <property type="entry name" value="PROTEIN PBN1"/>
    <property type="match status" value="1"/>
</dbReference>
<keyword evidence="5 11" id="KW-0337">GPI-anchor biosynthesis</keyword>
<dbReference type="Proteomes" id="UP000799439">
    <property type="component" value="Unassembled WGS sequence"/>
</dbReference>
<reference evidence="13" key="1">
    <citation type="journal article" date="2020" name="Stud. Mycol.">
        <title>101 Dothideomycetes genomes: a test case for predicting lifestyles and emergence of pathogens.</title>
        <authorList>
            <person name="Haridas S."/>
            <person name="Albert R."/>
            <person name="Binder M."/>
            <person name="Bloem J."/>
            <person name="Labutti K."/>
            <person name="Salamov A."/>
            <person name="Andreopoulos B."/>
            <person name="Baker S."/>
            <person name="Barry K."/>
            <person name="Bills G."/>
            <person name="Bluhm B."/>
            <person name="Cannon C."/>
            <person name="Castanera R."/>
            <person name="Culley D."/>
            <person name="Daum C."/>
            <person name="Ezra D."/>
            <person name="Gonzalez J."/>
            <person name="Henrissat B."/>
            <person name="Kuo A."/>
            <person name="Liang C."/>
            <person name="Lipzen A."/>
            <person name="Lutzoni F."/>
            <person name="Magnuson J."/>
            <person name="Mondo S."/>
            <person name="Nolan M."/>
            <person name="Ohm R."/>
            <person name="Pangilinan J."/>
            <person name="Park H.-J."/>
            <person name="Ramirez L."/>
            <person name="Alfaro M."/>
            <person name="Sun H."/>
            <person name="Tritt A."/>
            <person name="Yoshinaga Y."/>
            <person name="Zwiers L.-H."/>
            <person name="Turgeon B."/>
            <person name="Goodwin S."/>
            <person name="Spatafora J."/>
            <person name="Crous P."/>
            <person name="Grigoriev I."/>
        </authorList>
    </citation>
    <scope>NUCLEOTIDE SEQUENCE</scope>
    <source>
        <strain evidence="13">CBS 260.36</strain>
    </source>
</reference>
<keyword evidence="14" id="KW-1185">Reference proteome</keyword>
<dbReference type="AlphaFoldDB" id="A0A9P4J0K4"/>
<dbReference type="GO" id="GO:1990529">
    <property type="term" value="C:glycosylphosphatidylinositol-mannosyltransferase I complex"/>
    <property type="evidence" value="ECO:0007669"/>
    <property type="project" value="TreeGrafter"/>
</dbReference>
<feature type="compositionally biased region" description="Basic and acidic residues" evidence="12">
    <location>
        <begin position="539"/>
        <end position="552"/>
    </location>
</feature>
<accession>A0A9P4J0K4</accession>
<evidence type="ECO:0000256" key="4">
    <source>
        <dbReference type="ARBA" id="ARBA00020410"/>
    </source>
</evidence>
<evidence type="ECO:0000313" key="13">
    <source>
        <dbReference type="EMBL" id="KAF2152986.1"/>
    </source>
</evidence>